<dbReference type="GO" id="GO:0003677">
    <property type="term" value="F:DNA binding"/>
    <property type="evidence" value="ECO:0007669"/>
    <property type="project" value="InterPro"/>
</dbReference>
<dbReference type="Pfam" id="PF08769">
    <property type="entry name" value="Spo0A_C"/>
    <property type="match status" value="1"/>
</dbReference>
<accession>A0A8S5PQ03</accession>
<keyword evidence="2" id="KW-0396">Initiation factor</keyword>
<organism evidence="2">
    <name type="scientific">Myoviridae sp. ctwwN25</name>
    <dbReference type="NCBI Taxonomy" id="2825209"/>
    <lineage>
        <taxon>Viruses</taxon>
        <taxon>Duplodnaviria</taxon>
        <taxon>Heunggongvirae</taxon>
        <taxon>Uroviricota</taxon>
        <taxon>Caudoviricetes</taxon>
    </lineage>
</organism>
<evidence type="ECO:0000259" key="1">
    <source>
        <dbReference type="Pfam" id="PF08769"/>
    </source>
</evidence>
<dbReference type="InterPro" id="IPR036388">
    <property type="entry name" value="WH-like_DNA-bd_sf"/>
</dbReference>
<dbReference type="InterPro" id="IPR014879">
    <property type="entry name" value="Spo0A_C"/>
</dbReference>
<dbReference type="SUPFAM" id="SSF46894">
    <property type="entry name" value="C-terminal effector domain of the bipartite response regulators"/>
    <property type="match status" value="1"/>
</dbReference>
<dbReference type="GO" id="GO:0005509">
    <property type="term" value="F:calcium ion binding"/>
    <property type="evidence" value="ECO:0007669"/>
    <property type="project" value="InterPro"/>
</dbReference>
<name>A0A8S5PQ03_9CAUD</name>
<dbReference type="GO" id="GO:0042173">
    <property type="term" value="P:regulation of sporulation resulting in formation of a cellular spore"/>
    <property type="evidence" value="ECO:0007669"/>
    <property type="project" value="InterPro"/>
</dbReference>
<reference evidence="2" key="1">
    <citation type="journal article" date="2021" name="Proc. Natl. Acad. Sci. U.S.A.">
        <title>A Catalog of Tens of Thousands of Viruses from Human Metagenomes Reveals Hidden Associations with Chronic Diseases.</title>
        <authorList>
            <person name="Tisza M.J."/>
            <person name="Buck C.B."/>
        </authorList>
    </citation>
    <scope>NUCLEOTIDE SEQUENCE</scope>
    <source>
        <strain evidence="2">CtwwN25</strain>
    </source>
</reference>
<keyword evidence="2" id="KW-0648">Protein biosynthesis</keyword>
<dbReference type="GO" id="GO:0003700">
    <property type="term" value="F:DNA-binding transcription factor activity"/>
    <property type="evidence" value="ECO:0007669"/>
    <property type="project" value="InterPro"/>
</dbReference>
<dbReference type="Gene3D" id="1.10.10.10">
    <property type="entry name" value="Winged helix-like DNA-binding domain superfamily/Winged helix DNA-binding domain"/>
    <property type="match status" value="1"/>
</dbReference>
<evidence type="ECO:0000313" key="2">
    <source>
        <dbReference type="EMBL" id="DAE08521.1"/>
    </source>
</evidence>
<dbReference type="InterPro" id="IPR016032">
    <property type="entry name" value="Sig_transdc_resp-reg_C-effctor"/>
</dbReference>
<feature type="domain" description="Sporulation initiation factor Spo0A C-terminal" evidence="1">
    <location>
        <begin position="75"/>
        <end position="148"/>
    </location>
</feature>
<sequence length="172" mass="19732">MGEKDKNLKFINFSNTKIKGEIKMNTITTNIIQYVPEATSKLKSLDQINMSIFDSIHQNSKIMYYDAALMKISIFLNKIGIKPQMKGFKYIRMAIQMAIEDESNLDAITKTIYPAVAKKYGTNWMAVERCMRTVIGKAEESDFMNETFYGADHFSNKEFVALASEYITTLMK</sequence>
<protein>
    <submittedName>
        <fullName evidence="2">Sporulation initiation factor Spo0A C terminal</fullName>
    </submittedName>
</protein>
<proteinExistence type="predicted"/>
<dbReference type="EMBL" id="BK015472">
    <property type="protein sequence ID" value="DAE08521.1"/>
    <property type="molecule type" value="Genomic_DNA"/>
</dbReference>